<feature type="repeat" description="WD" evidence="3">
    <location>
        <begin position="1109"/>
        <end position="1141"/>
    </location>
</feature>
<evidence type="ECO:0000313" key="7">
    <source>
        <dbReference type="Proteomes" id="UP001201262"/>
    </source>
</evidence>
<dbReference type="PROSITE" id="PS50837">
    <property type="entry name" value="NACHT"/>
    <property type="match status" value="1"/>
</dbReference>
<dbReference type="Pfam" id="PF24883">
    <property type="entry name" value="NPHP3_N"/>
    <property type="match status" value="1"/>
</dbReference>
<dbReference type="InterPro" id="IPR011047">
    <property type="entry name" value="Quinoprotein_ADH-like_sf"/>
</dbReference>
<dbReference type="PROSITE" id="PS50082">
    <property type="entry name" value="WD_REPEATS_2"/>
    <property type="match status" value="7"/>
</dbReference>
<feature type="repeat" description="WD" evidence="3">
    <location>
        <begin position="1035"/>
        <end position="1066"/>
    </location>
</feature>
<dbReference type="Gene3D" id="2.130.10.10">
    <property type="entry name" value="YVTN repeat-like/Quinoprotein amine dehydrogenase"/>
    <property type="match status" value="3"/>
</dbReference>
<gene>
    <name evidence="6" type="ORF">BGW36DRAFT_355384</name>
</gene>
<feature type="repeat" description="WD" evidence="3">
    <location>
        <begin position="942"/>
        <end position="978"/>
    </location>
</feature>
<feature type="region of interest" description="Disordered" evidence="4">
    <location>
        <begin position="1"/>
        <end position="20"/>
    </location>
</feature>
<keyword evidence="1 3" id="KW-0853">WD repeat</keyword>
<reference evidence="6" key="1">
    <citation type="submission" date="2021-12" db="EMBL/GenBank/DDBJ databases">
        <title>Convergent genome expansion in fungi linked to evolution of root-endophyte symbiosis.</title>
        <authorList>
            <consortium name="DOE Joint Genome Institute"/>
            <person name="Ke Y.-H."/>
            <person name="Bonito G."/>
            <person name="Liao H.-L."/>
            <person name="Looney B."/>
            <person name="Rojas-Flechas A."/>
            <person name="Nash J."/>
            <person name="Hameed K."/>
            <person name="Schadt C."/>
            <person name="Martin F."/>
            <person name="Crous P.W."/>
            <person name="Miettinen O."/>
            <person name="Magnuson J.K."/>
            <person name="Labbe J."/>
            <person name="Jacobson D."/>
            <person name="Doktycz M.J."/>
            <person name="Veneault-Fourrey C."/>
            <person name="Kuo A."/>
            <person name="Mondo S."/>
            <person name="Calhoun S."/>
            <person name="Riley R."/>
            <person name="Ohm R."/>
            <person name="LaButti K."/>
            <person name="Andreopoulos B."/>
            <person name="Pangilinan J."/>
            <person name="Nolan M."/>
            <person name="Tritt A."/>
            <person name="Clum A."/>
            <person name="Lipzen A."/>
            <person name="Daum C."/>
            <person name="Barry K."/>
            <person name="Grigoriev I.V."/>
            <person name="Vilgalys R."/>
        </authorList>
    </citation>
    <scope>NUCLEOTIDE SEQUENCE</scope>
    <source>
        <strain evidence="6">PMI_201</strain>
    </source>
</reference>
<proteinExistence type="predicted"/>
<dbReference type="PROSITE" id="PS00678">
    <property type="entry name" value="WD_REPEATS_1"/>
    <property type="match status" value="2"/>
</dbReference>
<dbReference type="PANTHER" id="PTHR19848">
    <property type="entry name" value="WD40 REPEAT PROTEIN"/>
    <property type="match status" value="1"/>
</dbReference>
<evidence type="ECO:0000313" key="6">
    <source>
        <dbReference type="EMBL" id="KAH8704003.1"/>
    </source>
</evidence>
<name>A0AAD4L0J5_9EURO</name>
<organism evidence="6 7">
    <name type="scientific">Talaromyces proteolyticus</name>
    <dbReference type="NCBI Taxonomy" id="1131652"/>
    <lineage>
        <taxon>Eukaryota</taxon>
        <taxon>Fungi</taxon>
        <taxon>Dikarya</taxon>
        <taxon>Ascomycota</taxon>
        <taxon>Pezizomycotina</taxon>
        <taxon>Eurotiomycetes</taxon>
        <taxon>Eurotiomycetidae</taxon>
        <taxon>Eurotiales</taxon>
        <taxon>Trichocomaceae</taxon>
        <taxon>Talaromyces</taxon>
        <taxon>Talaromyces sect. Bacilispori</taxon>
    </lineage>
</organism>
<dbReference type="InterPro" id="IPR001680">
    <property type="entry name" value="WD40_rpt"/>
</dbReference>
<dbReference type="PANTHER" id="PTHR19848:SF8">
    <property type="entry name" value="F-BOX AND WD REPEAT DOMAIN CONTAINING 7"/>
    <property type="match status" value="1"/>
</dbReference>
<dbReference type="SMART" id="SM00320">
    <property type="entry name" value="WD40"/>
    <property type="match status" value="9"/>
</dbReference>
<dbReference type="SUPFAM" id="SSF50998">
    <property type="entry name" value="Quinoprotein alcohol dehydrogenase-like"/>
    <property type="match status" value="2"/>
</dbReference>
<evidence type="ECO:0000256" key="1">
    <source>
        <dbReference type="ARBA" id="ARBA00022574"/>
    </source>
</evidence>
<evidence type="ECO:0000256" key="2">
    <source>
        <dbReference type="ARBA" id="ARBA00022737"/>
    </source>
</evidence>
<feature type="domain" description="NACHT" evidence="5">
    <location>
        <begin position="315"/>
        <end position="466"/>
    </location>
</feature>
<accession>A0AAD4L0J5</accession>
<evidence type="ECO:0000256" key="4">
    <source>
        <dbReference type="SAM" id="MobiDB-lite"/>
    </source>
</evidence>
<comment type="caution">
    <text evidence="6">The sequence shown here is derived from an EMBL/GenBank/DDBJ whole genome shotgun (WGS) entry which is preliminary data.</text>
</comment>
<keyword evidence="7" id="KW-1185">Reference proteome</keyword>
<feature type="repeat" description="WD" evidence="3">
    <location>
        <begin position="1159"/>
        <end position="1191"/>
    </location>
</feature>
<dbReference type="InterPro" id="IPR019775">
    <property type="entry name" value="WD40_repeat_CS"/>
</dbReference>
<dbReference type="SUPFAM" id="SSF52540">
    <property type="entry name" value="P-loop containing nucleoside triphosphate hydrolases"/>
    <property type="match status" value="1"/>
</dbReference>
<feature type="repeat" description="WD" evidence="3">
    <location>
        <begin position="996"/>
        <end position="1025"/>
    </location>
</feature>
<dbReference type="PROSITE" id="PS50294">
    <property type="entry name" value="WD_REPEATS_REGION"/>
    <property type="match status" value="4"/>
</dbReference>
<dbReference type="Proteomes" id="UP001201262">
    <property type="component" value="Unassembled WGS sequence"/>
</dbReference>
<dbReference type="InterPro" id="IPR056884">
    <property type="entry name" value="NPHP3-like_N"/>
</dbReference>
<keyword evidence="2" id="KW-0677">Repeat</keyword>
<dbReference type="EMBL" id="JAJTJA010000002">
    <property type="protein sequence ID" value="KAH8704003.1"/>
    <property type="molecule type" value="Genomic_DNA"/>
</dbReference>
<dbReference type="InterPro" id="IPR015943">
    <property type="entry name" value="WD40/YVTN_repeat-like_dom_sf"/>
</dbReference>
<evidence type="ECO:0000259" key="5">
    <source>
        <dbReference type="PROSITE" id="PS50837"/>
    </source>
</evidence>
<dbReference type="CDD" id="cd00200">
    <property type="entry name" value="WD40"/>
    <property type="match status" value="1"/>
</dbReference>
<dbReference type="InterPro" id="IPR007111">
    <property type="entry name" value="NACHT_NTPase"/>
</dbReference>
<evidence type="ECO:0000256" key="3">
    <source>
        <dbReference type="PROSITE-ProRule" id="PRU00221"/>
    </source>
</evidence>
<dbReference type="RefSeq" id="XP_046077021.1">
    <property type="nucleotide sequence ID" value="XM_046213641.1"/>
</dbReference>
<feature type="repeat" description="WD" evidence="3">
    <location>
        <begin position="1067"/>
        <end position="1108"/>
    </location>
</feature>
<dbReference type="GeneID" id="70243928"/>
<dbReference type="PRINTS" id="PR00320">
    <property type="entry name" value="GPROTEINBRPT"/>
</dbReference>
<feature type="repeat" description="WD" evidence="3">
    <location>
        <begin position="858"/>
        <end position="899"/>
    </location>
</feature>
<dbReference type="InterPro" id="IPR020472">
    <property type="entry name" value="WD40_PAC1"/>
</dbReference>
<protein>
    <submittedName>
        <fullName evidence="6">Quinon protein alcohol dehydrogenase-like superfamily</fullName>
    </submittedName>
</protein>
<dbReference type="InterPro" id="IPR027417">
    <property type="entry name" value="P-loop_NTPase"/>
</dbReference>
<dbReference type="Pfam" id="PF00400">
    <property type="entry name" value="WD40"/>
    <property type="match status" value="7"/>
</dbReference>
<sequence>MNTEVSSSTNELENSHVQSNEDTQLQNLWQVAYGNLTDSDHRILSSAQFNNSGPGRPIPIDQVLDEVIHITKERYEEYQKRSSDNVILRNAARNILNATLSFKDTVSAIVSFDPTGHASSAWMIVSLGLTMTKNYYDLRNALFESSEFLAESLARYSYIQKNFYDESHLKTKTSIRNAIVRVYTAILHYSVELQKIQQANRVKQVLGSVTATTDHPLSKLKSVIDDEERNLQKWVQIDQHLQHKEEAEGILARIDVLIKYVRDSHQASNISKLPIAKGAFFDSYIDQHESLCLPGTRTELLQQIAEWAQSPDGKCIYWLNGVAGTGKSTISRTMARSFQEKGLLGASFFFKRGEKDRGSVYRLISTIVSQLVHKIPQLVSQISNAIENDPNIASKSLQEQFDKLLLQPLLTLDSPMRQPETVVLVIDALDECDGEKDIKLLLRLLPQTQKSRCIRFRTLLTSRPESPMRLGFRKMENEDHQDVLLHEIPRPVIEHDIALFLQHQFSQIRENNLLPPEWPGESVIQELMTLSVPLFISAATVCLFVGESRWDAEERLTNLLKDQSSYASKMEKTYMPIMKQLLVGQDEEESKQLVQEFQKIIGAIILLATPLSVHTLSQLLNIKPGTISKRLDFFHSVLSIPSDPTLPIRTLHLSFRDFLLDSKRIKSPFWVNEKEKHQEISHQCLNIMRHRLKRNICDLPNEGILLTEIDEQTIDKNLPPVLQYSCRYWTTHLLKSDDLNNGMDGAFSFLQEHFLHWLEVMSIIGAVSEAIEAISMLQSVKLEIKTGSPLSKFLRDGKQFVLNIRQIVDTAPLQFYCSGLIFAPEDSVIKQTFKKDLPTWIERLPKIEEPGSGELQTLEGHSHMIHYLTFSQDGKSLASISFDQTVKFWDTVTGALQQTLELHPYSCLAISPDFTSLLLISKDGIFKIHNVITSSFQDIPSSENVASALNGIPFSPDGQLIALKFSDDTIRIWNIATGAWQEGFNGVSSTGGHKTFSPNGQQLASHCRDNTIKLWDTATGHLERVFVGHSGPQCLVFSPDGQLLASGFSEGVIKLWDVHMGTLSQTFYANSGPITSLSFSHDCHLLVSGSADKTIRLWDIRTGALRCSLKGHEESVSSVAFSPNSQLIASGSNDFKIKFWDTNELLGISMRAGALQQTPEGHNGLVFSLAFSPANQLLASAGDGRIKLWDLTKYWDTGAERALQHTFWGYSRASCALALSPDGRLLASASDEIKIWDTATGVLLHTMTYDDFEADPKLSENRVNLSLAVLGPYLKFSQDGLYLKLSEDDPYVNTNFRILNIGPWYNPNTLPLFQNTIEIFVPSHWSSYAPQGQRWIAIQGKEVLWLPPNYRATCSTVGNDGTVVLGHYSGTITPLKFRV</sequence>
<dbReference type="Gene3D" id="3.40.50.300">
    <property type="entry name" value="P-loop containing nucleotide triphosphate hydrolases"/>
    <property type="match status" value="1"/>
</dbReference>